<evidence type="ECO:0000313" key="2">
    <source>
        <dbReference type="Proteomes" id="UP000821865"/>
    </source>
</evidence>
<protein>
    <submittedName>
        <fullName evidence="1">Uncharacterized protein</fullName>
    </submittedName>
</protein>
<evidence type="ECO:0000313" key="1">
    <source>
        <dbReference type="EMBL" id="KAH7980324.1"/>
    </source>
</evidence>
<reference evidence="1" key="1">
    <citation type="submission" date="2020-05" db="EMBL/GenBank/DDBJ databases">
        <title>Large-scale comparative analyses of tick genomes elucidate their genetic diversity and vector capacities.</title>
        <authorList>
            <person name="Jia N."/>
            <person name="Wang J."/>
            <person name="Shi W."/>
            <person name="Du L."/>
            <person name="Sun Y."/>
            <person name="Zhan W."/>
            <person name="Jiang J."/>
            <person name="Wang Q."/>
            <person name="Zhang B."/>
            <person name="Ji P."/>
            <person name="Sakyi L.B."/>
            <person name="Cui X."/>
            <person name="Yuan T."/>
            <person name="Jiang B."/>
            <person name="Yang W."/>
            <person name="Lam T.T.-Y."/>
            <person name="Chang Q."/>
            <person name="Ding S."/>
            <person name="Wang X."/>
            <person name="Zhu J."/>
            <person name="Ruan X."/>
            <person name="Zhao L."/>
            <person name="Wei J."/>
            <person name="Que T."/>
            <person name="Du C."/>
            <person name="Cheng J."/>
            <person name="Dai P."/>
            <person name="Han X."/>
            <person name="Huang E."/>
            <person name="Gao Y."/>
            <person name="Liu J."/>
            <person name="Shao H."/>
            <person name="Ye R."/>
            <person name="Li L."/>
            <person name="Wei W."/>
            <person name="Wang X."/>
            <person name="Wang C."/>
            <person name="Yang T."/>
            <person name="Huo Q."/>
            <person name="Li W."/>
            <person name="Guo W."/>
            <person name="Chen H."/>
            <person name="Zhou L."/>
            <person name="Ni X."/>
            <person name="Tian J."/>
            <person name="Zhou Y."/>
            <person name="Sheng Y."/>
            <person name="Liu T."/>
            <person name="Pan Y."/>
            <person name="Xia L."/>
            <person name="Li J."/>
            <person name="Zhao F."/>
            <person name="Cao W."/>
        </authorList>
    </citation>
    <scope>NUCLEOTIDE SEQUENCE</scope>
    <source>
        <strain evidence="1">Dsil-2018</strain>
    </source>
</reference>
<sequence length="153" mass="17746">MPSTCAAYGCTSRGVPGSNIHFFRFPSVKRDRQRREAWIRAVRRQNEDGSPWEPSGSARLCEKHFVKGSPSNSPRHPNYVPSLFVYTDEFKKKDAFHRYVRTAARMKQHSEHRRGDEDSVEMEQTDMSDSESTAGKHLSYINHLKRCMMHNSQ</sequence>
<name>A0ACB8E1W9_DERSI</name>
<comment type="caution">
    <text evidence="1">The sequence shown here is derived from an EMBL/GenBank/DDBJ whole genome shotgun (WGS) entry which is preliminary data.</text>
</comment>
<accession>A0ACB8E1W9</accession>
<organism evidence="1 2">
    <name type="scientific">Dermacentor silvarum</name>
    <name type="common">Tick</name>
    <dbReference type="NCBI Taxonomy" id="543639"/>
    <lineage>
        <taxon>Eukaryota</taxon>
        <taxon>Metazoa</taxon>
        <taxon>Ecdysozoa</taxon>
        <taxon>Arthropoda</taxon>
        <taxon>Chelicerata</taxon>
        <taxon>Arachnida</taxon>
        <taxon>Acari</taxon>
        <taxon>Parasitiformes</taxon>
        <taxon>Ixodida</taxon>
        <taxon>Ixodoidea</taxon>
        <taxon>Ixodidae</taxon>
        <taxon>Rhipicephalinae</taxon>
        <taxon>Dermacentor</taxon>
    </lineage>
</organism>
<proteinExistence type="predicted"/>
<dbReference type="EMBL" id="CM023470">
    <property type="protein sequence ID" value="KAH7980324.1"/>
    <property type="molecule type" value="Genomic_DNA"/>
</dbReference>
<gene>
    <name evidence="1" type="ORF">HPB49_014918</name>
</gene>
<keyword evidence="2" id="KW-1185">Reference proteome</keyword>
<dbReference type="Proteomes" id="UP000821865">
    <property type="component" value="Chromosome 1"/>
</dbReference>